<dbReference type="InterPro" id="IPR051910">
    <property type="entry name" value="ComF/GntX_DNA_util-trans"/>
</dbReference>
<dbReference type="CDD" id="cd06223">
    <property type="entry name" value="PRTases_typeI"/>
    <property type="match status" value="1"/>
</dbReference>
<feature type="domain" description="Phosphoribosyltransferase" evidence="2">
    <location>
        <begin position="164"/>
        <end position="228"/>
    </location>
</feature>
<dbReference type="AlphaFoldDB" id="R7ZNN3"/>
<keyword evidence="3" id="KW-0328">Glycosyltransferase</keyword>
<name>R7ZNN3_9BACT</name>
<organism evidence="3 4">
    <name type="scientific">Lunatimonas lonarensis</name>
    <dbReference type="NCBI Taxonomy" id="1232681"/>
    <lineage>
        <taxon>Bacteria</taxon>
        <taxon>Pseudomonadati</taxon>
        <taxon>Bacteroidota</taxon>
        <taxon>Cytophagia</taxon>
        <taxon>Cytophagales</taxon>
        <taxon>Cyclobacteriaceae</taxon>
    </lineage>
</organism>
<dbReference type="STRING" id="1232681.ADIS_3810"/>
<proteinExistence type="inferred from homology"/>
<keyword evidence="3" id="KW-0808">Transferase</keyword>
<dbReference type="GO" id="GO:0016757">
    <property type="term" value="F:glycosyltransferase activity"/>
    <property type="evidence" value="ECO:0007669"/>
    <property type="project" value="UniProtKB-KW"/>
</dbReference>
<keyword evidence="4" id="KW-1185">Reference proteome</keyword>
<sequence>MRFNLWEDFLALLFPVTCDLCNRSLYAFEEHVCRVCEASLPISSYHQSPGENELKQKIVGLAEVRYALSYLRFSKRGKSQKLLHQLKYRNKPGLGVKLGKLYATLLRDQGFQDEWDLIIPVPLHLHKQRRRGYNQSRCFAEGLGDLMGIPVENLLTRTVNTSTQTRKTRFQRWENVSDVFLLVDKESLLGKKVLLVDDVMTTGATLAACAQRLLEGKPRYVDIAVIAAGT</sequence>
<dbReference type="OrthoDB" id="9779910at2"/>
<dbReference type="SUPFAM" id="SSF53271">
    <property type="entry name" value="PRTase-like"/>
    <property type="match status" value="1"/>
</dbReference>
<comment type="similarity">
    <text evidence="1">Belongs to the ComF/GntX family.</text>
</comment>
<accession>R7ZNN3</accession>
<reference evidence="3 4" key="1">
    <citation type="submission" date="2013-02" db="EMBL/GenBank/DDBJ databases">
        <title>A novel strain isolated from Lonar lake, Maharashtra, India.</title>
        <authorList>
            <person name="Singh A."/>
        </authorList>
    </citation>
    <scope>NUCLEOTIDE SEQUENCE [LARGE SCALE GENOMIC DNA]</scope>
    <source>
        <strain evidence="3 4">AK24</strain>
    </source>
</reference>
<dbReference type="InterPro" id="IPR029057">
    <property type="entry name" value="PRTase-like"/>
</dbReference>
<protein>
    <submittedName>
        <fullName evidence="3">Competence protein F-like protein, phosphoribosyltransferase domain protein</fullName>
    </submittedName>
</protein>
<dbReference type="PANTHER" id="PTHR47505:SF1">
    <property type="entry name" value="DNA UTILIZATION PROTEIN YHGH"/>
    <property type="match status" value="1"/>
</dbReference>
<dbReference type="Pfam" id="PF00156">
    <property type="entry name" value="Pribosyltran"/>
    <property type="match status" value="1"/>
</dbReference>
<evidence type="ECO:0000256" key="1">
    <source>
        <dbReference type="ARBA" id="ARBA00008007"/>
    </source>
</evidence>
<dbReference type="RefSeq" id="WP_010855937.1">
    <property type="nucleotide sequence ID" value="NZ_AQHR01000098.1"/>
</dbReference>
<dbReference type="PANTHER" id="PTHR47505">
    <property type="entry name" value="DNA UTILIZATION PROTEIN YHGH"/>
    <property type="match status" value="1"/>
</dbReference>
<dbReference type="Proteomes" id="UP000013909">
    <property type="component" value="Unassembled WGS sequence"/>
</dbReference>
<dbReference type="PATRIC" id="fig|1288963.3.peg.3800"/>
<gene>
    <name evidence="3" type="ORF">ADIS_3810</name>
</gene>
<dbReference type="Gene3D" id="3.40.50.2020">
    <property type="match status" value="1"/>
</dbReference>
<evidence type="ECO:0000313" key="3">
    <source>
        <dbReference type="EMBL" id="EON75720.1"/>
    </source>
</evidence>
<dbReference type="InterPro" id="IPR000836">
    <property type="entry name" value="PRTase_dom"/>
</dbReference>
<dbReference type="EMBL" id="AQHR01000098">
    <property type="protein sequence ID" value="EON75720.1"/>
    <property type="molecule type" value="Genomic_DNA"/>
</dbReference>
<evidence type="ECO:0000259" key="2">
    <source>
        <dbReference type="Pfam" id="PF00156"/>
    </source>
</evidence>
<evidence type="ECO:0000313" key="4">
    <source>
        <dbReference type="Proteomes" id="UP000013909"/>
    </source>
</evidence>
<comment type="caution">
    <text evidence="3">The sequence shown here is derived from an EMBL/GenBank/DDBJ whole genome shotgun (WGS) entry which is preliminary data.</text>
</comment>